<organism evidence="1 2">
    <name type="scientific">Azospirillum picis</name>
    <dbReference type="NCBI Taxonomy" id="488438"/>
    <lineage>
        <taxon>Bacteria</taxon>
        <taxon>Pseudomonadati</taxon>
        <taxon>Pseudomonadota</taxon>
        <taxon>Alphaproteobacteria</taxon>
        <taxon>Rhodospirillales</taxon>
        <taxon>Azospirillaceae</taxon>
        <taxon>Azospirillum</taxon>
    </lineage>
</organism>
<sequence length="50" mass="6312">MKKKLRIYFEREEVFFVTKNMYATMVLAHRDNSHHFKVKMFYWFIVLVHT</sequence>
<evidence type="ECO:0000313" key="1">
    <source>
        <dbReference type="EMBL" id="MDQ0537371.1"/>
    </source>
</evidence>
<accession>A0ABU0MV50</accession>
<gene>
    <name evidence="1" type="ORF">QO018_006275</name>
</gene>
<protein>
    <submittedName>
        <fullName evidence="1">Uncharacterized protein</fullName>
    </submittedName>
</protein>
<reference evidence="1 2" key="1">
    <citation type="submission" date="2023-07" db="EMBL/GenBank/DDBJ databases">
        <title>Genomic Encyclopedia of Type Strains, Phase IV (KMG-IV): sequencing the most valuable type-strain genomes for metagenomic binning, comparative biology and taxonomic classification.</title>
        <authorList>
            <person name="Goeker M."/>
        </authorList>
    </citation>
    <scope>NUCLEOTIDE SEQUENCE [LARGE SCALE GENOMIC DNA]</scope>
    <source>
        <strain evidence="1 2">DSM 19922</strain>
    </source>
</reference>
<name>A0ABU0MV50_9PROT</name>
<evidence type="ECO:0000313" key="2">
    <source>
        <dbReference type="Proteomes" id="UP001244552"/>
    </source>
</evidence>
<keyword evidence="2" id="KW-1185">Reference proteome</keyword>
<dbReference type="EMBL" id="JAUSVU010000045">
    <property type="protein sequence ID" value="MDQ0537371.1"/>
    <property type="molecule type" value="Genomic_DNA"/>
</dbReference>
<comment type="caution">
    <text evidence="1">The sequence shown here is derived from an EMBL/GenBank/DDBJ whole genome shotgun (WGS) entry which is preliminary data.</text>
</comment>
<proteinExistence type="predicted"/>
<dbReference type="Proteomes" id="UP001244552">
    <property type="component" value="Unassembled WGS sequence"/>
</dbReference>